<dbReference type="STRING" id="113562.SAMN04489716_8660"/>
<gene>
    <name evidence="2" type="ORF">SAMN04489716_8660</name>
</gene>
<dbReference type="PANTHER" id="PTHR33164:SF99">
    <property type="entry name" value="MARR FAMILY REGULATORY PROTEIN"/>
    <property type="match status" value="1"/>
</dbReference>
<dbReference type="EMBL" id="LT629758">
    <property type="protein sequence ID" value="SDT79134.1"/>
    <property type="molecule type" value="Genomic_DNA"/>
</dbReference>
<name>A0A1H2D964_9ACTN</name>
<dbReference type="AlphaFoldDB" id="A0A1H2D964"/>
<dbReference type="GO" id="GO:0006950">
    <property type="term" value="P:response to stress"/>
    <property type="evidence" value="ECO:0007669"/>
    <property type="project" value="TreeGrafter"/>
</dbReference>
<dbReference type="Gene3D" id="1.10.10.10">
    <property type="entry name" value="Winged helix-like DNA-binding domain superfamily/Winged helix DNA-binding domain"/>
    <property type="match status" value="1"/>
</dbReference>
<accession>A0A1H2D964</accession>
<dbReference type="InterPro" id="IPR000835">
    <property type="entry name" value="HTH_MarR-typ"/>
</dbReference>
<dbReference type="PROSITE" id="PS50995">
    <property type="entry name" value="HTH_MARR_2"/>
    <property type="match status" value="1"/>
</dbReference>
<evidence type="ECO:0000313" key="2">
    <source>
        <dbReference type="EMBL" id="SDT79134.1"/>
    </source>
</evidence>
<dbReference type="GO" id="GO:0003677">
    <property type="term" value="F:DNA binding"/>
    <property type="evidence" value="ECO:0007669"/>
    <property type="project" value="UniProtKB-KW"/>
</dbReference>
<dbReference type="InterPro" id="IPR039422">
    <property type="entry name" value="MarR/SlyA-like"/>
</dbReference>
<dbReference type="Pfam" id="PF12802">
    <property type="entry name" value="MarR_2"/>
    <property type="match status" value="1"/>
</dbReference>
<keyword evidence="3" id="KW-1185">Reference proteome</keyword>
<reference evidence="2 3" key="1">
    <citation type="submission" date="2016-10" db="EMBL/GenBank/DDBJ databases">
        <authorList>
            <person name="de Groot N.N."/>
        </authorList>
    </citation>
    <scope>NUCLEOTIDE SEQUENCE [LARGE SCALE GENOMIC DNA]</scope>
    <source>
        <strain evidence="2 3">DSM 43941</strain>
    </source>
</reference>
<dbReference type="InterPro" id="IPR036390">
    <property type="entry name" value="WH_DNA-bd_sf"/>
</dbReference>
<dbReference type="PANTHER" id="PTHR33164">
    <property type="entry name" value="TRANSCRIPTIONAL REGULATOR, MARR FAMILY"/>
    <property type="match status" value="1"/>
</dbReference>
<keyword evidence="2" id="KW-0238">DNA-binding</keyword>
<dbReference type="GO" id="GO:0003700">
    <property type="term" value="F:DNA-binding transcription factor activity"/>
    <property type="evidence" value="ECO:0007669"/>
    <property type="project" value="InterPro"/>
</dbReference>
<evidence type="ECO:0000259" key="1">
    <source>
        <dbReference type="PROSITE" id="PS50995"/>
    </source>
</evidence>
<dbReference type="Proteomes" id="UP000198688">
    <property type="component" value="Chromosome I"/>
</dbReference>
<dbReference type="SMART" id="SM00347">
    <property type="entry name" value="HTH_MARR"/>
    <property type="match status" value="1"/>
</dbReference>
<feature type="domain" description="HTH marR-type" evidence="1">
    <location>
        <begin position="5"/>
        <end position="139"/>
    </location>
</feature>
<dbReference type="PRINTS" id="PR00598">
    <property type="entry name" value="HTHMARR"/>
</dbReference>
<protein>
    <submittedName>
        <fullName evidence="2">DNA-binding transcriptional regulator, MarR family</fullName>
    </submittedName>
</protein>
<dbReference type="InterPro" id="IPR036388">
    <property type="entry name" value="WH-like_DNA-bd_sf"/>
</dbReference>
<sequence>MPDDLHDIPVLLLSAARALVDGIDSRVREAGFTDIRPAHGFAFARISGAGATVTELAEHLEITKQAASQMAEELIRKGYLKRGPHPADARARLLTLTERGNACTEAATAAANATLRPLATALTPGQIAALRTALLHLAEPGRIRPVW</sequence>
<proteinExistence type="predicted"/>
<organism evidence="2 3">
    <name type="scientific">Actinoplanes derwentensis</name>
    <dbReference type="NCBI Taxonomy" id="113562"/>
    <lineage>
        <taxon>Bacteria</taxon>
        <taxon>Bacillati</taxon>
        <taxon>Actinomycetota</taxon>
        <taxon>Actinomycetes</taxon>
        <taxon>Micromonosporales</taxon>
        <taxon>Micromonosporaceae</taxon>
        <taxon>Actinoplanes</taxon>
    </lineage>
</organism>
<evidence type="ECO:0000313" key="3">
    <source>
        <dbReference type="Proteomes" id="UP000198688"/>
    </source>
</evidence>
<dbReference type="RefSeq" id="WP_231953790.1">
    <property type="nucleotide sequence ID" value="NZ_BOMJ01000032.1"/>
</dbReference>
<dbReference type="SUPFAM" id="SSF46785">
    <property type="entry name" value="Winged helix' DNA-binding domain"/>
    <property type="match status" value="1"/>
</dbReference>